<sequence>MSYKFNYRDAWQVILKDMYTAFKNVDPIDEEPYLVVSSSNQSGEQTSCSMTADLVSQSFPLCHFSFPQGGENTAQELEQVMRNMQVVDLTIKRVQPIENSINYLQFIFFDLNLGNEILSILVEMFEYVDFHILDQLDCCHYRIDDPELEIVGILNGELIVLEMRLNLPDDWKPSARMVINHLENDDVKYLNFARSAFKQLNQDLPQEYSNLIKVC</sequence>
<protein>
    <submittedName>
        <fullName evidence="1">Uncharacterized protein</fullName>
    </submittedName>
</protein>
<dbReference type="EMBL" id="CABPRJ010002049">
    <property type="protein sequence ID" value="VVC42909.1"/>
    <property type="molecule type" value="Genomic_DNA"/>
</dbReference>
<evidence type="ECO:0000313" key="2">
    <source>
        <dbReference type="Proteomes" id="UP000325440"/>
    </source>
</evidence>
<dbReference type="AlphaFoldDB" id="A0A5E4NJX6"/>
<dbReference type="Proteomes" id="UP000325440">
    <property type="component" value="Unassembled WGS sequence"/>
</dbReference>
<accession>A0A5E4NJX6</accession>
<evidence type="ECO:0000313" key="1">
    <source>
        <dbReference type="EMBL" id="VVC42909.1"/>
    </source>
</evidence>
<organism evidence="1 2">
    <name type="scientific">Cinara cedri</name>
    <dbReference type="NCBI Taxonomy" id="506608"/>
    <lineage>
        <taxon>Eukaryota</taxon>
        <taxon>Metazoa</taxon>
        <taxon>Ecdysozoa</taxon>
        <taxon>Arthropoda</taxon>
        <taxon>Hexapoda</taxon>
        <taxon>Insecta</taxon>
        <taxon>Pterygota</taxon>
        <taxon>Neoptera</taxon>
        <taxon>Paraneoptera</taxon>
        <taxon>Hemiptera</taxon>
        <taxon>Sternorrhyncha</taxon>
        <taxon>Aphidomorpha</taxon>
        <taxon>Aphidoidea</taxon>
        <taxon>Aphididae</taxon>
        <taxon>Lachninae</taxon>
        <taxon>Cinara</taxon>
    </lineage>
</organism>
<gene>
    <name evidence="1" type="ORF">CINCED_3A019003</name>
</gene>
<proteinExistence type="predicted"/>
<keyword evidence="2" id="KW-1185">Reference proteome</keyword>
<name>A0A5E4NJX6_9HEMI</name>
<reference evidence="1 2" key="1">
    <citation type="submission" date="2019-08" db="EMBL/GenBank/DDBJ databases">
        <authorList>
            <person name="Alioto T."/>
            <person name="Alioto T."/>
            <person name="Gomez Garrido J."/>
        </authorList>
    </citation>
    <scope>NUCLEOTIDE SEQUENCE [LARGE SCALE GENOMIC DNA]</scope>
</reference>